<dbReference type="Pfam" id="PF06748">
    <property type="entry name" value="DUF1217"/>
    <property type="match status" value="1"/>
</dbReference>
<protein>
    <submittedName>
        <fullName evidence="1">Uncharacterized protein</fullName>
    </submittedName>
</protein>
<dbReference type="Proteomes" id="UP000187266">
    <property type="component" value="Chromosome"/>
</dbReference>
<dbReference type="OrthoDB" id="7824597at2"/>
<evidence type="ECO:0000313" key="1">
    <source>
        <dbReference type="EMBL" id="APX89202.1"/>
    </source>
</evidence>
<organism evidence="1 2">
    <name type="scientific">Brevirhabdus pacifica</name>
    <dbReference type="NCBI Taxonomy" id="1267768"/>
    <lineage>
        <taxon>Bacteria</taxon>
        <taxon>Pseudomonadati</taxon>
        <taxon>Pseudomonadota</taxon>
        <taxon>Alphaproteobacteria</taxon>
        <taxon>Rhodobacterales</taxon>
        <taxon>Paracoccaceae</taxon>
        <taxon>Brevirhabdus</taxon>
    </lineage>
</organism>
<dbReference type="InterPro" id="IPR023157">
    <property type="entry name" value="AGR-C-984p-like_sf"/>
</dbReference>
<dbReference type="EMBL" id="CP019124">
    <property type="protein sequence ID" value="APX89202.1"/>
    <property type="molecule type" value="Genomic_DNA"/>
</dbReference>
<keyword evidence="2" id="KW-1185">Reference proteome</keyword>
<reference evidence="1 2" key="1">
    <citation type="submission" date="2017-01" db="EMBL/GenBank/DDBJ databases">
        <title>Genomic analysis of Xuhuaishuia manganoxidans DY6-4.</title>
        <authorList>
            <person name="Wang X."/>
        </authorList>
    </citation>
    <scope>NUCLEOTIDE SEQUENCE [LARGE SCALE GENOMIC DNA]</scope>
    <source>
        <strain evidence="1 2">DY6-4</strain>
    </source>
</reference>
<dbReference type="STRING" id="1267768.BV394_05300"/>
<gene>
    <name evidence="1" type="ORF">BV394_05300</name>
</gene>
<dbReference type="SUPFAM" id="SSF158837">
    <property type="entry name" value="AGR C 984p-like"/>
    <property type="match status" value="1"/>
</dbReference>
<sequence>MIPISGMGTQVGLNLIDATREKQLTLIAKTAQNARAIQGFRDRIGSVQTVDDLMADQDLYAFVMRAFDLEDQIFGKGLMKKVLQSDLSDPKSLVNRLTDPRFRELHKELAFVANGTFTTRTKQKYWQDLTVDRFVERAFINGAADQNESVGDILEFRERVGGVKTWFDVLKKPALGRFMRRALGIPDEAVRLDIDRQAKLFEAKYDIKKLQDPAELRKLERKFAAISDALDTSRLQQNGAIQMLTGILNASGGGQFVPITLDLEAISSLPRSPYR</sequence>
<accession>A0A2M9DEK2</accession>
<dbReference type="RefSeq" id="WP_076979225.1">
    <property type="nucleotide sequence ID" value="NZ_CP019124.1"/>
</dbReference>
<proteinExistence type="predicted"/>
<name>A0A1U7DGU4_9RHOB</name>
<dbReference type="AlphaFoldDB" id="A0A1U7DGU4"/>
<accession>A0A1U7DGU4</accession>
<dbReference type="InterPro" id="IPR010626">
    <property type="entry name" value="DUF1217"/>
</dbReference>
<dbReference type="Gene3D" id="1.10.3700.10">
    <property type="entry name" value="AGR C 984p-like"/>
    <property type="match status" value="1"/>
</dbReference>
<evidence type="ECO:0000313" key="2">
    <source>
        <dbReference type="Proteomes" id="UP000187266"/>
    </source>
</evidence>